<dbReference type="InterPro" id="IPR025161">
    <property type="entry name" value="IS402-like_dom"/>
</dbReference>
<evidence type="ECO:0000313" key="3">
    <source>
        <dbReference type="Proteomes" id="UP000316280"/>
    </source>
</evidence>
<proteinExistence type="predicted"/>
<dbReference type="PANTHER" id="PTHR30007:SF0">
    <property type="entry name" value="TRANSPOSASE"/>
    <property type="match status" value="1"/>
</dbReference>
<dbReference type="AlphaFoldDB" id="A0A552AQG9"/>
<gene>
    <name evidence="2" type="ORF">EWV63_07775</name>
</gene>
<accession>A0A552AQG9</accession>
<reference evidence="2 3" key="1">
    <citation type="submission" date="2019-01" db="EMBL/GenBank/DDBJ databases">
        <title>Coherence of Microcystis species and biogeography revealed through population genomics.</title>
        <authorList>
            <person name="Perez-Carrascal O.M."/>
            <person name="Terrat Y."/>
            <person name="Giani A."/>
            <person name="Fortin N."/>
            <person name="Tromas N."/>
            <person name="Shapiro B.J."/>
        </authorList>
    </citation>
    <scope>NUCLEOTIDE SEQUENCE [LARGE SCALE GENOMIC DNA]</scope>
    <source>
        <strain evidence="2">Ma_OC_H_19870700_S124</strain>
    </source>
</reference>
<feature type="domain" description="Insertion element IS402-like" evidence="1">
    <location>
        <begin position="10"/>
        <end position="82"/>
    </location>
</feature>
<evidence type="ECO:0000259" key="1">
    <source>
        <dbReference type="Pfam" id="PF13340"/>
    </source>
</evidence>
<name>A0A552AQG9_MICAE</name>
<dbReference type="Pfam" id="PF13340">
    <property type="entry name" value="DUF4096"/>
    <property type="match status" value="1"/>
</dbReference>
<dbReference type="PANTHER" id="PTHR30007">
    <property type="entry name" value="PHP DOMAIN PROTEIN"/>
    <property type="match status" value="1"/>
</dbReference>
<comment type="caution">
    <text evidence="2">The sequence shown here is derived from an EMBL/GenBank/DDBJ whole genome shotgun (WGS) entry which is preliminary data.</text>
</comment>
<organism evidence="2 3">
    <name type="scientific">Microcystis aeruginosa Ma_OC_H_19870700_S124</name>
    <dbReference type="NCBI Taxonomy" id="2486262"/>
    <lineage>
        <taxon>Bacteria</taxon>
        <taxon>Bacillati</taxon>
        <taxon>Cyanobacteriota</taxon>
        <taxon>Cyanophyceae</taxon>
        <taxon>Oscillatoriophycideae</taxon>
        <taxon>Chroococcales</taxon>
        <taxon>Microcystaceae</taxon>
        <taxon>Microcystis</taxon>
    </lineage>
</organism>
<dbReference type="EMBL" id="SFBR01000067">
    <property type="protein sequence ID" value="TRT87690.1"/>
    <property type="molecule type" value="Genomic_DNA"/>
</dbReference>
<sequence length="127" mass="14981">MERQPYPSDLTDDEWEILKPLIPDHQGVGRPRTVNIREILNAIFYWVDNGIKWRAMPHDLPPWSTGYDYYRRWVKTGLWPKINAHLLKLVRRSEGRDEEPSLAIIDSQSVRTAEKRGMNKASTVIRR</sequence>
<dbReference type="Proteomes" id="UP000316280">
    <property type="component" value="Unassembled WGS sequence"/>
</dbReference>
<protein>
    <submittedName>
        <fullName evidence="2">Transposase</fullName>
    </submittedName>
</protein>
<evidence type="ECO:0000313" key="2">
    <source>
        <dbReference type="EMBL" id="TRT87690.1"/>
    </source>
</evidence>